<dbReference type="Proteomes" id="UP001598352">
    <property type="component" value="Unassembled WGS sequence"/>
</dbReference>
<evidence type="ECO:0000256" key="2">
    <source>
        <dbReference type="SAM" id="Phobius"/>
    </source>
</evidence>
<keyword evidence="2" id="KW-0472">Membrane</keyword>
<feature type="transmembrane region" description="Helical" evidence="2">
    <location>
        <begin position="218"/>
        <end position="237"/>
    </location>
</feature>
<proteinExistence type="predicted"/>
<gene>
    <name evidence="3" type="ORF">ACFWOQ_12350</name>
</gene>
<feature type="compositionally biased region" description="Low complexity" evidence="1">
    <location>
        <begin position="338"/>
        <end position="351"/>
    </location>
</feature>
<keyword evidence="2" id="KW-0812">Transmembrane</keyword>
<evidence type="ECO:0000313" key="3">
    <source>
        <dbReference type="EMBL" id="MFD4823357.1"/>
    </source>
</evidence>
<evidence type="ECO:0000313" key="4">
    <source>
        <dbReference type="Proteomes" id="UP001598352"/>
    </source>
</evidence>
<dbReference type="EMBL" id="JBHXKZ010000008">
    <property type="protein sequence ID" value="MFD4823357.1"/>
    <property type="molecule type" value="Genomic_DNA"/>
</dbReference>
<feature type="transmembrane region" description="Helical" evidence="2">
    <location>
        <begin position="258"/>
        <end position="281"/>
    </location>
</feature>
<name>A0ABW6F0U7_9ACTN</name>
<accession>A0ABW6F0U7</accession>
<sequence>MSTRDMSNWRQQRSWPHWVGRAALVWAVAYAGFGLAYALSGTPLLHLGGDAEGLAWAVVAVGGLAALVSGAVVRYGMRPALRVLLLSVCALTGVMAFSLLMDVITLMAGQGVDSWASTANKALAAVGAVLLAATARSDRLAAVSTGTTAPNPSAAPRSVQLTAWAGTLAFLPYVAMKTYWASGGTFAGVTGEEMLAVSARNGASGIFLTLESWGLDPTALLALLGVFLLWGLVRPWGQVFPRWTPFLRGRRVPRGLPLAPALLGAATLAPYGVVGIGYLALVTAGAVTMGRGDFPSEGDALLVGWTGITAFAVYGVALAVAARSYWLRTRTVRLPVAGGSTPGSAAGPAATPGGGTSGGSVRRRPGEGSGGSLCRTVDQPPPRAG</sequence>
<organism evidence="3 4">
    <name type="scientific">Streptomyces rubiginosohelvolus</name>
    <dbReference type="NCBI Taxonomy" id="67362"/>
    <lineage>
        <taxon>Bacteria</taxon>
        <taxon>Bacillati</taxon>
        <taxon>Actinomycetota</taxon>
        <taxon>Actinomycetes</taxon>
        <taxon>Kitasatosporales</taxon>
        <taxon>Streptomycetaceae</taxon>
        <taxon>Streptomyces</taxon>
    </lineage>
</organism>
<protein>
    <submittedName>
        <fullName evidence="3">Uncharacterized protein</fullName>
    </submittedName>
</protein>
<keyword evidence="4" id="KW-1185">Reference proteome</keyword>
<evidence type="ECO:0000256" key="1">
    <source>
        <dbReference type="SAM" id="MobiDB-lite"/>
    </source>
</evidence>
<feature type="transmembrane region" description="Helical" evidence="2">
    <location>
        <begin position="83"/>
        <end position="108"/>
    </location>
</feature>
<comment type="caution">
    <text evidence="3">The sequence shown here is derived from an EMBL/GenBank/DDBJ whole genome shotgun (WGS) entry which is preliminary data.</text>
</comment>
<feature type="transmembrane region" description="Helical" evidence="2">
    <location>
        <begin position="301"/>
        <end position="321"/>
    </location>
</feature>
<feature type="transmembrane region" description="Helical" evidence="2">
    <location>
        <begin position="54"/>
        <end position="76"/>
    </location>
</feature>
<feature type="region of interest" description="Disordered" evidence="1">
    <location>
        <begin position="338"/>
        <end position="385"/>
    </location>
</feature>
<reference evidence="3 4" key="1">
    <citation type="submission" date="2024-09" db="EMBL/GenBank/DDBJ databases">
        <title>The Natural Products Discovery Center: Release of the First 8490 Sequenced Strains for Exploring Actinobacteria Biosynthetic Diversity.</title>
        <authorList>
            <person name="Kalkreuter E."/>
            <person name="Kautsar S.A."/>
            <person name="Yang D."/>
            <person name="Bader C.D."/>
            <person name="Teijaro C.N."/>
            <person name="Fluegel L."/>
            <person name="Davis C.M."/>
            <person name="Simpson J.R."/>
            <person name="Lauterbach L."/>
            <person name="Steele A.D."/>
            <person name="Gui C."/>
            <person name="Meng S."/>
            <person name="Li G."/>
            <person name="Viehrig K."/>
            <person name="Ye F."/>
            <person name="Su P."/>
            <person name="Kiefer A.F."/>
            <person name="Nichols A."/>
            <person name="Cepeda A.J."/>
            <person name="Yan W."/>
            <person name="Fan B."/>
            <person name="Jiang Y."/>
            <person name="Adhikari A."/>
            <person name="Zheng C.-J."/>
            <person name="Schuster L."/>
            <person name="Cowan T.M."/>
            <person name="Smanski M.J."/>
            <person name="Chevrette M.G."/>
            <person name="De Carvalho L.P.S."/>
            <person name="Shen B."/>
        </authorList>
    </citation>
    <scope>NUCLEOTIDE SEQUENCE [LARGE SCALE GENOMIC DNA]</scope>
    <source>
        <strain evidence="3 4">NPDC058428</strain>
    </source>
</reference>
<dbReference type="RefSeq" id="WP_382772305.1">
    <property type="nucleotide sequence ID" value="NZ_JBHXKZ010000008.1"/>
</dbReference>
<keyword evidence="2" id="KW-1133">Transmembrane helix</keyword>